<dbReference type="RefSeq" id="WP_344215434.1">
    <property type="nucleotide sequence ID" value="NZ_BAAAOS010000020.1"/>
</dbReference>
<accession>A0ABP4PG69</accession>
<sequence>MLIERLESEGGTLRLPNPSTEERASYRRLLHLCKKAGLVPDGAELLHTGRDQGDMIIRLSQGTDDDATAWNRIRLNVRRTTTEPGALVAAITEKPHCLKVTETSLPRAIKLIGILAKAAIAAGYSIGVNTKPKTPKLFLQAGDLQRELTLEEEYDKVRHVTTDEDRRALRSRFWTPPPAFDTVASGRLTLRISRAGWNEEHTWADEKGARLERRLAAIMDDVRRGLAEDEQARIEAKRLADEERAKWEREEAEQREQWHRAIASARRYAIEDIRRQTFRQAYDRWTAAEQIRTFCAALAENPQPARHLQQWITWARAAADGLDPTINPRVLAEVDFDRVPGPDDLRPYLGDWSPHEPRKEYRYRPPDAPPRAPKRSSWWRV</sequence>
<feature type="region of interest" description="Disordered" evidence="1">
    <location>
        <begin position="339"/>
        <end position="381"/>
    </location>
</feature>
<evidence type="ECO:0000313" key="2">
    <source>
        <dbReference type="EMBL" id="GAA1579794.1"/>
    </source>
</evidence>
<reference evidence="3" key="1">
    <citation type="journal article" date="2019" name="Int. J. Syst. Evol. Microbiol.">
        <title>The Global Catalogue of Microorganisms (GCM) 10K type strain sequencing project: providing services to taxonomists for standard genome sequencing and annotation.</title>
        <authorList>
            <consortium name="The Broad Institute Genomics Platform"/>
            <consortium name="The Broad Institute Genome Sequencing Center for Infectious Disease"/>
            <person name="Wu L."/>
            <person name="Ma J."/>
        </authorList>
    </citation>
    <scope>NUCLEOTIDE SEQUENCE [LARGE SCALE GENOMIC DNA]</scope>
    <source>
        <strain evidence="3">JCM 14969</strain>
    </source>
</reference>
<evidence type="ECO:0000256" key="1">
    <source>
        <dbReference type="SAM" id="MobiDB-lite"/>
    </source>
</evidence>
<keyword evidence="3" id="KW-1185">Reference proteome</keyword>
<dbReference type="Proteomes" id="UP001500393">
    <property type="component" value="Unassembled WGS sequence"/>
</dbReference>
<dbReference type="EMBL" id="BAAAOS010000020">
    <property type="protein sequence ID" value="GAA1579794.1"/>
    <property type="molecule type" value="Genomic_DNA"/>
</dbReference>
<name>A0ABP4PG69_9ACTN</name>
<feature type="compositionally biased region" description="Basic and acidic residues" evidence="1">
    <location>
        <begin position="353"/>
        <end position="365"/>
    </location>
</feature>
<evidence type="ECO:0000313" key="3">
    <source>
        <dbReference type="Proteomes" id="UP001500393"/>
    </source>
</evidence>
<protein>
    <submittedName>
        <fullName evidence="2">Uncharacterized protein</fullName>
    </submittedName>
</protein>
<organism evidence="2 3">
    <name type="scientific">Kribbella sancticallisti</name>
    <dbReference type="NCBI Taxonomy" id="460087"/>
    <lineage>
        <taxon>Bacteria</taxon>
        <taxon>Bacillati</taxon>
        <taxon>Actinomycetota</taxon>
        <taxon>Actinomycetes</taxon>
        <taxon>Propionibacteriales</taxon>
        <taxon>Kribbellaceae</taxon>
        <taxon>Kribbella</taxon>
    </lineage>
</organism>
<comment type="caution">
    <text evidence="2">The sequence shown here is derived from an EMBL/GenBank/DDBJ whole genome shotgun (WGS) entry which is preliminary data.</text>
</comment>
<feature type="region of interest" description="Disordered" evidence="1">
    <location>
        <begin position="1"/>
        <end position="20"/>
    </location>
</feature>
<gene>
    <name evidence="2" type="ORF">GCM10009789_36940</name>
</gene>
<proteinExistence type="predicted"/>